<feature type="region of interest" description="Disordered" evidence="1">
    <location>
        <begin position="343"/>
        <end position="363"/>
    </location>
</feature>
<gene>
    <name evidence="4" type="ORF">J2Z30_000594</name>
</gene>
<feature type="compositionally biased region" description="Basic and acidic residues" evidence="1">
    <location>
        <begin position="343"/>
        <end position="353"/>
    </location>
</feature>
<feature type="domain" description="DUF6545" evidence="3">
    <location>
        <begin position="238"/>
        <end position="377"/>
    </location>
</feature>
<accession>A0ABS4MIU5</accession>
<feature type="transmembrane region" description="Helical" evidence="2">
    <location>
        <begin position="97"/>
        <end position="115"/>
    </location>
</feature>
<keyword evidence="2" id="KW-1133">Transmembrane helix</keyword>
<feature type="transmembrane region" description="Helical" evidence="2">
    <location>
        <begin position="135"/>
        <end position="158"/>
    </location>
</feature>
<keyword evidence="2" id="KW-0472">Membrane</keyword>
<dbReference type="Proteomes" id="UP000756710">
    <property type="component" value="Unassembled WGS sequence"/>
</dbReference>
<sequence length="397" mass="43462">MIDTVPAVLLWLVTACRAPAAWRDRNKRALWAAFFFLSVVMTIRPVKVASSVDALVHIPNFAALIKHLSGLGAIHAVLVFVHTMSEQSAARLKARRPHIAVPVAAGFIISALFFATPQQHEATDLLTEYAADGRIAAYGVLWTAMLGMALVSATGLCWRWGRQPDAGLLGQGLRFTGIGTTIGMTYAVHRIAMVVLHYLGYTPISPGTEQGISSLLLGSALIFIMFGSTLPALPRLLRWWRDYRDLLRLYPLWRSLTESVPSVRLDPPRGMAAERLTLRHTHQRLYRRNIEIRDAILDLRNRTPSTLRDQATSHVATRGLTGAYAEIAAEACWLAAVKDPRLRGKPTPGEHHPPASGGRDLASEIPALKALAAAYDSDLARDFTAKCTSAQTPETTA</sequence>
<evidence type="ECO:0000256" key="2">
    <source>
        <dbReference type="SAM" id="Phobius"/>
    </source>
</evidence>
<proteinExistence type="predicted"/>
<feature type="transmembrane region" description="Helical" evidence="2">
    <location>
        <begin position="29"/>
        <end position="47"/>
    </location>
</feature>
<reference evidence="4 5" key="1">
    <citation type="submission" date="2021-03" db="EMBL/GenBank/DDBJ databases">
        <title>Genomic Encyclopedia of Type Strains, Phase IV (KMG-IV): sequencing the most valuable type-strain genomes for metagenomic binning, comparative biology and taxonomic classification.</title>
        <authorList>
            <person name="Goeker M."/>
        </authorList>
    </citation>
    <scope>NUCLEOTIDE SEQUENCE [LARGE SCALE GENOMIC DNA]</scope>
    <source>
        <strain evidence="4 5">DSM 41954</strain>
    </source>
</reference>
<keyword evidence="2" id="KW-0812">Transmembrane</keyword>
<protein>
    <recommendedName>
        <fullName evidence="3">DUF6545 domain-containing protein</fullName>
    </recommendedName>
</protein>
<evidence type="ECO:0000313" key="4">
    <source>
        <dbReference type="EMBL" id="MBP2059598.1"/>
    </source>
</evidence>
<dbReference type="InterPro" id="IPR046675">
    <property type="entry name" value="DUF6545"/>
</dbReference>
<evidence type="ECO:0000256" key="1">
    <source>
        <dbReference type="SAM" id="MobiDB-lite"/>
    </source>
</evidence>
<dbReference type="InterPro" id="IPR050039">
    <property type="entry name" value="MAB_1171c-like"/>
</dbReference>
<dbReference type="NCBIfam" id="NF042915">
    <property type="entry name" value="MAB_1171c_fam"/>
    <property type="match status" value="1"/>
</dbReference>
<dbReference type="Pfam" id="PF20182">
    <property type="entry name" value="DUF6545"/>
    <property type="match status" value="1"/>
</dbReference>
<organism evidence="4 5">
    <name type="scientific">Streptomyces iranensis</name>
    <dbReference type="NCBI Taxonomy" id="576784"/>
    <lineage>
        <taxon>Bacteria</taxon>
        <taxon>Bacillati</taxon>
        <taxon>Actinomycetota</taxon>
        <taxon>Actinomycetes</taxon>
        <taxon>Kitasatosporales</taxon>
        <taxon>Streptomycetaceae</taxon>
        <taxon>Streptomyces</taxon>
        <taxon>Streptomyces violaceusniger group</taxon>
    </lineage>
</organism>
<keyword evidence="5" id="KW-1185">Reference proteome</keyword>
<evidence type="ECO:0000259" key="3">
    <source>
        <dbReference type="Pfam" id="PF20182"/>
    </source>
</evidence>
<feature type="transmembrane region" description="Helical" evidence="2">
    <location>
        <begin position="67"/>
        <end position="85"/>
    </location>
</feature>
<feature type="transmembrane region" description="Helical" evidence="2">
    <location>
        <begin position="178"/>
        <end position="200"/>
    </location>
</feature>
<comment type="caution">
    <text evidence="4">The sequence shown here is derived from an EMBL/GenBank/DDBJ whole genome shotgun (WGS) entry which is preliminary data.</text>
</comment>
<dbReference type="RefSeq" id="WP_044576304.1">
    <property type="nucleotide sequence ID" value="NZ_BAABDR010000060.1"/>
</dbReference>
<feature type="transmembrane region" description="Helical" evidence="2">
    <location>
        <begin position="212"/>
        <end position="233"/>
    </location>
</feature>
<evidence type="ECO:0000313" key="5">
    <source>
        <dbReference type="Proteomes" id="UP000756710"/>
    </source>
</evidence>
<dbReference type="EMBL" id="JAGGLR010000001">
    <property type="protein sequence ID" value="MBP2059598.1"/>
    <property type="molecule type" value="Genomic_DNA"/>
</dbReference>
<name>A0ABS4MIU5_9ACTN</name>